<protein>
    <submittedName>
        <fullName evidence="1">Uncharacterized protein</fullName>
    </submittedName>
</protein>
<dbReference type="Proteomes" id="UP000196803">
    <property type="component" value="Unassembled WGS sequence"/>
</dbReference>
<keyword evidence="2" id="KW-1185">Reference proteome</keyword>
<dbReference type="GeneID" id="31774051"/>
<evidence type="ECO:0000313" key="1">
    <source>
        <dbReference type="EMBL" id="SMR91261.1"/>
    </source>
</evidence>
<gene>
    <name evidence="1" type="ORF">SAMN05216240_0338</name>
</gene>
<reference evidence="1 2" key="1">
    <citation type="submission" date="2017-05" db="EMBL/GenBank/DDBJ databases">
        <authorList>
            <person name="Varghese N."/>
            <person name="Submissions S."/>
        </authorList>
    </citation>
    <scope>NUCLEOTIDE SEQUENCE [LARGE SCALE GENOMIC DNA]</scope>
    <source>
        <strain evidence="1 2">MACB1020</strain>
    </source>
</reference>
<organism evidence="1 2">
    <name type="scientific">Caldicellulosiruptor bescii</name>
    <name type="common">Anaerocellum thermophilum</name>
    <dbReference type="NCBI Taxonomy" id="31899"/>
    <lineage>
        <taxon>Bacteria</taxon>
        <taxon>Bacillati</taxon>
        <taxon>Bacillota</taxon>
        <taxon>Bacillota incertae sedis</taxon>
        <taxon>Caldicellulosiruptorales</taxon>
        <taxon>Caldicellulosiruptoraceae</taxon>
        <taxon>Caldicellulosiruptor</taxon>
    </lineage>
</organism>
<comment type="caution">
    <text evidence="1">The sequence shown here is derived from an EMBL/GenBank/DDBJ whole genome shotgun (WGS) entry which is preliminary data.</text>
</comment>
<dbReference type="RefSeq" id="WP_015908995.1">
    <property type="nucleotide sequence ID" value="NZ_FUZJ01000001.1"/>
</dbReference>
<sequence length="514" mass="61477">MSSFTYCWTFVGNKNLTETLRENKEFFKNQIDNSIGHVKDMLKNIDSYFLGEDLIENLEKCKKDFLEKYTMEILLSENHTQWVDAQIAKLQDIVRKTKEYIILVKTELTDNLDIQTLKAFIDVLPDGALETKKKIQKIIELFENLEKEFKNPNANVKVIKQYLNNFPKDLCNIKYYKKMQQYAEILNTIEKCTFDNPSDIEILKKYLKEVPSEYHGIIRKIKQKLLEQKTFEVKKQIEVEQIFKEENLKVTKKEEMLEKIEAIFGKLKNINLKLAEEKKQLIQEAKETDDILRVELIFEDLKFSYIKARTIYIQTEVLKNDLKMYETFAEEVGMKSEFNDLMQMDILHKEAVDDFIKMLLDRKRQIMEQEIRKVSVDKFIRKIRELGYSVVEEGLMERLSKGEIVEIRTPFGEDYILRIKYENDGIKIMFVRYVEDEGSLSEYEKHKDISIAKKWCSDYDKIKQLLSQEGIVIEDKQRIEPEMRFYYLKKEKMEYAKRHQNIKSNDIQHRQRSV</sequence>
<name>A0ABY1S5T9_CALBS</name>
<proteinExistence type="predicted"/>
<evidence type="ECO:0000313" key="2">
    <source>
        <dbReference type="Proteomes" id="UP000196803"/>
    </source>
</evidence>
<accession>A0ABY1S5T9</accession>
<dbReference type="EMBL" id="FXXC01000001">
    <property type="protein sequence ID" value="SMR91261.1"/>
    <property type="molecule type" value="Genomic_DNA"/>
</dbReference>